<evidence type="ECO:0000256" key="14">
    <source>
        <dbReference type="PIRSR" id="PIRSR602401-1"/>
    </source>
</evidence>
<gene>
    <name evidence="17" type="ORF">GCK32_002686</name>
</gene>
<evidence type="ECO:0000256" key="8">
    <source>
        <dbReference type="ARBA" id="ARBA00022848"/>
    </source>
</evidence>
<evidence type="ECO:0000256" key="6">
    <source>
        <dbReference type="ARBA" id="ARBA00022723"/>
    </source>
</evidence>
<evidence type="ECO:0000256" key="7">
    <source>
        <dbReference type="ARBA" id="ARBA00022824"/>
    </source>
</evidence>
<dbReference type="Proteomes" id="UP001331761">
    <property type="component" value="Unassembled WGS sequence"/>
</dbReference>
<dbReference type="GO" id="GO:0005506">
    <property type="term" value="F:iron ion binding"/>
    <property type="evidence" value="ECO:0007669"/>
    <property type="project" value="InterPro"/>
</dbReference>
<dbReference type="GO" id="GO:0005789">
    <property type="term" value="C:endoplasmic reticulum membrane"/>
    <property type="evidence" value="ECO:0007669"/>
    <property type="project" value="UniProtKB-SubCell"/>
</dbReference>
<keyword evidence="5 14" id="KW-0349">Heme</keyword>
<keyword evidence="11 15" id="KW-0503">Monooxygenase</keyword>
<dbReference type="FunFam" id="1.10.630.10:FF:000042">
    <property type="entry name" value="Cytochrome P450"/>
    <property type="match status" value="1"/>
</dbReference>
<dbReference type="GO" id="GO:0020037">
    <property type="term" value="F:heme binding"/>
    <property type="evidence" value="ECO:0007669"/>
    <property type="project" value="InterPro"/>
</dbReference>
<dbReference type="PANTHER" id="PTHR24302:SF15">
    <property type="entry name" value="FATTY-ACID PEROXYGENASE"/>
    <property type="match status" value="1"/>
</dbReference>
<dbReference type="AlphaFoldDB" id="A0AAN8FD08"/>
<comment type="similarity">
    <text evidence="4 15">Belongs to the cytochrome P450 family.</text>
</comment>
<evidence type="ECO:0000256" key="13">
    <source>
        <dbReference type="ARBA" id="ARBA00043906"/>
    </source>
</evidence>
<comment type="subcellular location">
    <subcellularLocation>
        <location evidence="3">Endoplasmic reticulum membrane</location>
        <topology evidence="3">Peripheral membrane protein</topology>
    </subcellularLocation>
    <subcellularLocation>
        <location evidence="2">Microsome membrane</location>
        <topology evidence="2">Peripheral membrane protein</topology>
    </subcellularLocation>
</comment>
<evidence type="ECO:0000256" key="1">
    <source>
        <dbReference type="ARBA" id="ARBA00001971"/>
    </source>
</evidence>
<dbReference type="PANTHER" id="PTHR24302">
    <property type="entry name" value="CYTOCHROME P450 FAMILY 3"/>
    <property type="match status" value="1"/>
</dbReference>
<evidence type="ECO:0000256" key="5">
    <source>
        <dbReference type="ARBA" id="ARBA00022617"/>
    </source>
</evidence>
<evidence type="ECO:0000256" key="12">
    <source>
        <dbReference type="ARBA" id="ARBA00023136"/>
    </source>
</evidence>
<keyword evidence="7" id="KW-0256">Endoplasmic reticulum</keyword>
<dbReference type="PROSITE" id="PS00086">
    <property type="entry name" value="CYTOCHROME_P450"/>
    <property type="match status" value="1"/>
</dbReference>
<keyword evidence="16" id="KW-1133">Transmembrane helix</keyword>
<evidence type="ECO:0000256" key="2">
    <source>
        <dbReference type="ARBA" id="ARBA00004174"/>
    </source>
</evidence>
<dbReference type="Pfam" id="PF00067">
    <property type="entry name" value="p450"/>
    <property type="match status" value="1"/>
</dbReference>
<protein>
    <submittedName>
        <fullName evidence="17">Unspecific monooxygenase</fullName>
    </submittedName>
</protein>
<evidence type="ECO:0000256" key="4">
    <source>
        <dbReference type="ARBA" id="ARBA00010617"/>
    </source>
</evidence>
<evidence type="ECO:0000313" key="17">
    <source>
        <dbReference type="EMBL" id="KAK5966895.1"/>
    </source>
</evidence>
<dbReference type="GO" id="GO:0016705">
    <property type="term" value="F:oxidoreductase activity, acting on paired donors, with incorporation or reduction of molecular oxygen"/>
    <property type="evidence" value="ECO:0007669"/>
    <property type="project" value="InterPro"/>
</dbReference>
<name>A0AAN8FD08_TRICO</name>
<dbReference type="SUPFAM" id="SSF48264">
    <property type="entry name" value="Cytochrome P450"/>
    <property type="match status" value="1"/>
</dbReference>
<reference evidence="17 18" key="1">
    <citation type="submission" date="2019-10" db="EMBL/GenBank/DDBJ databases">
        <title>Assembly and Annotation for the nematode Trichostrongylus colubriformis.</title>
        <authorList>
            <person name="Martin J."/>
        </authorList>
    </citation>
    <scope>NUCLEOTIDE SEQUENCE [LARGE SCALE GENOMIC DNA]</scope>
    <source>
        <strain evidence="17">G859</strain>
        <tissue evidence="17">Whole worm</tissue>
    </source>
</reference>
<sequence length="545" mass="62112">MIGLGECALLIAALFYVLSKIYSLLFASCSLLLLAGIIMRHLIHEKSYWREQGIPGPKPSIFTGNTTDYEDGLHTLDEKWIAEYGSTYGMFLMSSPELVSTDLDILRQILVKDFHCFTDRTNLLNVDPSDQTSLLATSLVSLKGPHWYRVRSQVAPAFSTGKIKLMVPVFNECSKICTSIIEEFALDGRPVPIKDVITRLTLDMTAKCAFGYNFDVQHNAESPFMEFARKFSEIDLRSPEVALVILFPNICAAFQKLTGISVLNHAANGFFLGVLEKLFEERKRGDQSYYNDFFQILLNSLVEDNKDRVKDDEIEFDLGKTAKGLSKGDILGQAFMFVLAGFETTPAALHLTIYMLAVHWDFQKRCREEVDRICGKEEDITYTMLSEMKFLDQCISETLRMYPPVVRQALCVRHLTNRLCTEDVTIKGIKMKKGCVFTIPIRAIHYCKDFYPEPNVFDPDRWSNDNRSSRDPLTFMPFGYGPRNCIGMRVAQMQMKMVLSHLLRNYEMRPGEILELPLKIDTVGSMRTVEELSVIFTRISPTTIH</sequence>
<keyword evidence="12 16" id="KW-0472">Membrane</keyword>
<dbReference type="CDD" id="cd11055">
    <property type="entry name" value="CYP3A-like"/>
    <property type="match status" value="1"/>
</dbReference>
<proteinExistence type="inferred from homology"/>
<comment type="caution">
    <text evidence="17">The sequence shown here is derived from an EMBL/GenBank/DDBJ whole genome shotgun (WGS) entry which is preliminary data.</text>
</comment>
<dbReference type="GO" id="GO:0008395">
    <property type="term" value="F:steroid hydroxylase activity"/>
    <property type="evidence" value="ECO:0007669"/>
    <property type="project" value="TreeGrafter"/>
</dbReference>
<dbReference type="InterPro" id="IPR001128">
    <property type="entry name" value="Cyt_P450"/>
</dbReference>
<dbReference type="PRINTS" id="PR00463">
    <property type="entry name" value="EP450I"/>
</dbReference>
<dbReference type="InterPro" id="IPR017972">
    <property type="entry name" value="Cyt_P450_CS"/>
</dbReference>
<evidence type="ECO:0000256" key="9">
    <source>
        <dbReference type="ARBA" id="ARBA00023002"/>
    </source>
</evidence>
<keyword evidence="18" id="KW-1185">Reference proteome</keyword>
<comment type="cofactor">
    <cofactor evidence="1 14">
        <name>heme</name>
        <dbReference type="ChEBI" id="CHEBI:30413"/>
    </cofactor>
</comment>
<keyword evidence="6 14" id="KW-0479">Metal-binding</keyword>
<organism evidence="17 18">
    <name type="scientific">Trichostrongylus colubriformis</name>
    <name type="common">Black scour worm</name>
    <dbReference type="NCBI Taxonomy" id="6319"/>
    <lineage>
        <taxon>Eukaryota</taxon>
        <taxon>Metazoa</taxon>
        <taxon>Ecdysozoa</taxon>
        <taxon>Nematoda</taxon>
        <taxon>Chromadorea</taxon>
        <taxon>Rhabditida</taxon>
        <taxon>Rhabditina</taxon>
        <taxon>Rhabditomorpha</taxon>
        <taxon>Strongyloidea</taxon>
        <taxon>Trichostrongylidae</taxon>
        <taxon>Trichostrongylus</taxon>
    </lineage>
</organism>
<feature type="transmembrane region" description="Helical" evidence="16">
    <location>
        <begin position="21"/>
        <end position="43"/>
    </location>
</feature>
<keyword evidence="9 15" id="KW-0560">Oxidoreductase</keyword>
<evidence type="ECO:0000313" key="18">
    <source>
        <dbReference type="Proteomes" id="UP001331761"/>
    </source>
</evidence>
<dbReference type="InterPro" id="IPR036396">
    <property type="entry name" value="Cyt_P450_sf"/>
</dbReference>
<keyword evidence="10 14" id="KW-0408">Iron</keyword>
<evidence type="ECO:0000256" key="10">
    <source>
        <dbReference type="ARBA" id="ARBA00023004"/>
    </source>
</evidence>
<evidence type="ECO:0000256" key="3">
    <source>
        <dbReference type="ARBA" id="ARBA00004406"/>
    </source>
</evidence>
<feature type="binding site" description="axial binding residue" evidence="14">
    <location>
        <position position="485"/>
    </location>
    <ligand>
        <name>heme</name>
        <dbReference type="ChEBI" id="CHEBI:30413"/>
    </ligand>
    <ligandPart>
        <name>Fe</name>
        <dbReference type="ChEBI" id="CHEBI:18248"/>
    </ligandPart>
</feature>
<evidence type="ECO:0000256" key="16">
    <source>
        <dbReference type="SAM" id="Phobius"/>
    </source>
</evidence>
<comment type="function">
    <text evidence="13">Cytochromes P450 are a group of heme-thiolate monooxygenases. They oxidize a variety of structurally unrelated compounds, including steroids, fatty acids, and xenobiotics.</text>
</comment>
<evidence type="ECO:0000256" key="15">
    <source>
        <dbReference type="RuleBase" id="RU000461"/>
    </source>
</evidence>
<dbReference type="InterPro" id="IPR050705">
    <property type="entry name" value="Cytochrome_P450_3A"/>
</dbReference>
<keyword evidence="16" id="KW-0812">Transmembrane</keyword>
<dbReference type="Gene3D" id="1.10.630.10">
    <property type="entry name" value="Cytochrome P450"/>
    <property type="match status" value="1"/>
</dbReference>
<dbReference type="InterPro" id="IPR002401">
    <property type="entry name" value="Cyt_P450_E_grp-I"/>
</dbReference>
<dbReference type="EMBL" id="WIXE01022995">
    <property type="protein sequence ID" value="KAK5966895.1"/>
    <property type="molecule type" value="Genomic_DNA"/>
</dbReference>
<keyword evidence="8" id="KW-0492">Microsome</keyword>
<dbReference type="PRINTS" id="PR00385">
    <property type="entry name" value="P450"/>
</dbReference>
<accession>A0AAN8FD08</accession>
<evidence type="ECO:0000256" key="11">
    <source>
        <dbReference type="ARBA" id="ARBA00023033"/>
    </source>
</evidence>